<evidence type="ECO:0000313" key="2">
    <source>
        <dbReference type="EMBL" id="CAA9376064.1"/>
    </source>
</evidence>
<feature type="non-terminal residue" evidence="2">
    <location>
        <position position="1"/>
    </location>
</feature>
<reference evidence="2" key="1">
    <citation type="submission" date="2020-02" db="EMBL/GenBank/DDBJ databases">
        <authorList>
            <person name="Meier V. D."/>
        </authorList>
    </citation>
    <scope>NUCLEOTIDE SEQUENCE</scope>
    <source>
        <strain evidence="2">AVDCRST_MAG60</strain>
    </source>
</reference>
<proteinExistence type="predicted"/>
<name>A0A6J4N8L6_9ACTN</name>
<feature type="non-terminal residue" evidence="2">
    <location>
        <position position="45"/>
    </location>
</feature>
<organism evidence="2">
    <name type="scientific">uncultured Nocardioides sp</name>
    <dbReference type="NCBI Taxonomy" id="198441"/>
    <lineage>
        <taxon>Bacteria</taxon>
        <taxon>Bacillati</taxon>
        <taxon>Actinomycetota</taxon>
        <taxon>Actinomycetes</taxon>
        <taxon>Propionibacteriales</taxon>
        <taxon>Nocardioidaceae</taxon>
        <taxon>Nocardioides</taxon>
        <taxon>environmental samples</taxon>
    </lineage>
</organism>
<accession>A0A6J4N8L6</accession>
<dbReference type="EMBL" id="CADCUN010000055">
    <property type="protein sequence ID" value="CAA9376064.1"/>
    <property type="molecule type" value="Genomic_DNA"/>
</dbReference>
<feature type="compositionally biased region" description="Basic and acidic residues" evidence="1">
    <location>
        <begin position="1"/>
        <end position="21"/>
    </location>
</feature>
<dbReference type="AlphaFoldDB" id="A0A6J4N8L6"/>
<protein>
    <submittedName>
        <fullName evidence="2">Uncharacterized protein</fullName>
    </submittedName>
</protein>
<feature type="region of interest" description="Disordered" evidence="1">
    <location>
        <begin position="1"/>
        <end position="45"/>
    </location>
</feature>
<sequence length="45" mass="4871">EEAHRPRNEDECVRRARRSAERGTSASAGRERGSSRSAASAGDEV</sequence>
<gene>
    <name evidence="2" type="ORF">AVDCRST_MAG60-512</name>
</gene>
<evidence type="ECO:0000256" key="1">
    <source>
        <dbReference type="SAM" id="MobiDB-lite"/>
    </source>
</evidence>
<feature type="compositionally biased region" description="Low complexity" evidence="1">
    <location>
        <begin position="35"/>
        <end position="45"/>
    </location>
</feature>